<dbReference type="EMBL" id="FWXJ01000005">
    <property type="protein sequence ID" value="SMC48289.1"/>
    <property type="molecule type" value="Genomic_DNA"/>
</dbReference>
<dbReference type="InterPro" id="IPR037165">
    <property type="entry name" value="AldOxase/xan_DH_Mopterin-bd_sf"/>
</dbReference>
<protein>
    <submittedName>
        <fullName evidence="1">Uncharacterized protein</fullName>
    </submittedName>
</protein>
<name>A0A1W1ZIG1_9BURK</name>
<reference evidence="1 2" key="1">
    <citation type="submission" date="2017-04" db="EMBL/GenBank/DDBJ databases">
        <authorList>
            <person name="Afonso C.L."/>
            <person name="Miller P.J."/>
            <person name="Scott M.A."/>
            <person name="Spackman E."/>
            <person name="Goraichik I."/>
            <person name="Dimitrov K.M."/>
            <person name="Suarez D.L."/>
            <person name="Swayne D.E."/>
        </authorList>
    </citation>
    <scope>NUCLEOTIDE SEQUENCE [LARGE SCALE GENOMIC DNA]</scope>
    <source>
        <strain evidence="1 2">VK13</strain>
    </source>
</reference>
<gene>
    <name evidence="1" type="ORF">SAMN06296008_105173</name>
</gene>
<proteinExistence type="predicted"/>
<dbReference type="Proteomes" id="UP000192708">
    <property type="component" value="Unassembled WGS sequence"/>
</dbReference>
<sequence length="55" mass="5832">MRNSEVPIIDITITKGGDKPSCKAEVGVPSVASTVVNAIARTNDQRIRSLPIIKA</sequence>
<dbReference type="AlphaFoldDB" id="A0A1W1ZIG1"/>
<accession>A0A1W1ZIG1</accession>
<organism evidence="1 2">
    <name type="scientific">Polynucleobacter kasalickyi</name>
    <dbReference type="NCBI Taxonomy" id="1938817"/>
    <lineage>
        <taxon>Bacteria</taxon>
        <taxon>Pseudomonadati</taxon>
        <taxon>Pseudomonadota</taxon>
        <taxon>Betaproteobacteria</taxon>
        <taxon>Burkholderiales</taxon>
        <taxon>Burkholderiaceae</taxon>
        <taxon>Polynucleobacter</taxon>
    </lineage>
</organism>
<dbReference type="RefSeq" id="WP_159460835.1">
    <property type="nucleotide sequence ID" value="NZ_FWXJ01000005.1"/>
</dbReference>
<dbReference type="GO" id="GO:0016491">
    <property type="term" value="F:oxidoreductase activity"/>
    <property type="evidence" value="ECO:0007669"/>
    <property type="project" value="InterPro"/>
</dbReference>
<evidence type="ECO:0000313" key="1">
    <source>
        <dbReference type="EMBL" id="SMC48289.1"/>
    </source>
</evidence>
<dbReference type="SUPFAM" id="SSF56003">
    <property type="entry name" value="Molybdenum cofactor-binding domain"/>
    <property type="match status" value="1"/>
</dbReference>
<evidence type="ECO:0000313" key="2">
    <source>
        <dbReference type="Proteomes" id="UP000192708"/>
    </source>
</evidence>
<keyword evidence="2" id="KW-1185">Reference proteome</keyword>